<dbReference type="Pfam" id="PF14350">
    <property type="entry name" value="Beta_protein"/>
    <property type="match status" value="1"/>
</dbReference>
<accession>A0ABD7AE22</accession>
<protein>
    <submittedName>
        <fullName evidence="1">Beta family protein</fullName>
    </submittedName>
</protein>
<evidence type="ECO:0000313" key="1">
    <source>
        <dbReference type="EMBL" id="QLO51206.1"/>
    </source>
</evidence>
<dbReference type="EMBL" id="CP055315">
    <property type="protein sequence ID" value="QLO51206.1"/>
    <property type="molecule type" value="Genomic_DNA"/>
</dbReference>
<name>A0ABD7AE22_9ENTR</name>
<organism evidence="1 2">
    <name type="scientific">Klebsiella grimontii</name>
    <dbReference type="NCBI Taxonomy" id="2058152"/>
    <lineage>
        <taxon>Bacteria</taxon>
        <taxon>Pseudomonadati</taxon>
        <taxon>Pseudomonadota</taxon>
        <taxon>Gammaproteobacteria</taxon>
        <taxon>Enterobacterales</taxon>
        <taxon>Enterobacteriaceae</taxon>
        <taxon>Klebsiella/Raoultella group</taxon>
        <taxon>Klebsiella</taxon>
    </lineage>
</organism>
<dbReference type="AlphaFoldDB" id="A0ABD7AE22"/>
<sequence>MYPKYMPILKAKKGELDAIKSMLPYPHVMRDMLPIFEIPYLSKKQRTNKKYSNIGNPVEFFLNNTIKILSERMQNLPMGIDISRWPPNSSLETGEHILSHLTSALRNAGCNIIPVVGYDRWEDDEYATTLQQLGTSYTDFVIRLNSFAFEDMIEEEPFIETIEGILTSLGAMPENCSVMIDLEDITKTSIVDLNETVQRALDSLYNYNFKFISIAGSSITSDINGMVPTHNSEGIVIRKEVKVWKAFKKFQPDLNLVFGDYGIVNPSIGDDIIAPDANGKIRYTIDDSLFVVRGYSRATGKKGAQMQDLCKILVSSPHYKGEKFSWGDKKIYECANEEFVGNTTNWVSIDTTHHVTHIVAEVREFELILQHQRAYQKQN</sequence>
<dbReference type="RefSeq" id="WP_181247002.1">
    <property type="nucleotide sequence ID" value="NZ_CP055315.1"/>
</dbReference>
<proteinExistence type="predicted"/>
<evidence type="ECO:0000313" key="2">
    <source>
        <dbReference type="Proteomes" id="UP000510937"/>
    </source>
</evidence>
<dbReference type="Proteomes" id="UP000510937">
    <property type="component" value="Chromosome"/>
</dbReference>
<dbReference type="InterPro" id="IPR025683">
    <property type="entry name" value="Protein_beta"/>
</dbReference>
<reference evidence="2" key="1">
    <citation type="submission" date="2020-06" db="EMBL/GenBank/DDBJ databases">
        <title>REHAB project genomes.</title>
        <authorList>
            <person name="Shaw L.P."/>
        </authorList>
    </citation>
    <scope>NUCLEOTIDE SEQUENCE [LARGE SCALE GENOMIC DNA]</scope>
    <source>
        <strain evidence="2">RHBSTW-00555</strain>
    </source>
</reference>
<gene>
    <name evidence="1" type="ORF">HV234_06530</name>
</gene>